<dbReference type="AlphaFoldDB" id="A0A375II10"/>
<proteinExistence type="predicted"/>
<evidence type="ECO:0000313" key="2">
    <source>
        <dbReference type="EMBL" id="SPK73199.1"/>
    </source>
</evidence>
<feature type="transmembrane region" description="Helical" evidence="1">
    <location>
        <begin position="74"/>
        <end position="96"/>
    </location>
</feature>
<sequence length="108" mass="11539">MNGIINAISAFAAWLLSLVVKVFAAFWDLLNDLLIAGVDGFLQALAALIGAIPAPSFLQSVNLQQSFASIGSDVLYFLGVFNIGAGITLLGSAFGFRMLRKVVTLFQW</sequence>
<keyword evidence="2" id="KW-0946">Virion</keyword>
<feature type="transmembrane region" description="Helical" evidence="1">
    <location>
        <begin position="6"/>
        <end position="26"/>
    </location>
</feature>
<feature type="transmembrane region" description="Helical" evidence="1">
    <location>
        <begin position="33"/>
        <end position="54"/>
    </location>
</feature>
<evidence type="ECO:0000313" key="3">
    <source>
        <dbReference type="Proteomes" id="UP000255505"/>
    </source>
</evidence>
<dbReference type="EMBL" id="LT991976">
    <property type="protein sequence ID" value="SPK73199.1"/>
    <property type="molecule type" value="Genomic_DNA"/>
</dbReference>
<organism evidence="2 3">
    <name type="scientific">Cupriavidus taiwanensis</name>
    <dbReference type="NCBI Taxonomy" id="164546"/>
    <lineage>
        <taxon>Bacteria</taxon>
        <taxon>Pseudomonadati</taxon>
        <taxon>Pseudomonadota</taxon>
        <taxon>Betaproteobacteria</taxon>
        <taxon>Burkholderiales</taxon>
        <taxon>Burkholderiaceae</taxon>
        <taxon>Cupriavidus</taxon>
    </lineage>
</organism>
<dbReference type="RefSeq" id="WP_115662802.1">
    <property type="nucleotide sequence ID" value="NZ_LT991976.1"/>
</dbReference>
<keyword evidence="1" id="KW-1133">Transmembrane helix</keyword>
<keyword evidence="1" id="KW-0812">Transmembrane</keyword>
<keyword evidence="2" id="KW-0167">Capsid protein</keyword>
<dbReference type="InterPro" id="IPR019670">
    <property type="entry name" value="DUF2523"/>
</dbReference>
<dbReference type="Pfam" id="PF10734">
    <property type="entry name" value="DUF2523"/>
    <property type="match status" value="1"/>
</dbReference>
<reference evidence="2 3" key="1">
    <citation type="submission" date="2018-01" db="EMBL/GenBank/DDBJ databases">
        <authorList>
            <person name="Gaut B.S."/>
            <person name="Morton B.R."/>
            <person name="Clegg M.T."/>
            <person name="Duvall M.R."/>
        </authorList>
    </citation>
    <scope>NUCLEOTIDE SEQUENCE [LARGE SCALE GENOMIC DNA]</scope>
    <source>
        <strain evidence="2">Cupriavidus taiwanensis LMG 19425</strain>
    </source>
</reference>
<gene>
    <name evidence="2" type="ORF">CT19425_90303</name>
</gene>
<protein>
    <submittedName>
        <fullName evidence="2">Minor coat protein</fullName>
    </submittedName>
</protein>
<accession>A0A375II10</accession>
<dbReference type="Proteomes" id="UP000255505">
    <property type="component" value="Chromosome I"/>
</dbReference>
<name>A0A375II10_9BURK</name>
<keyword evidence="1" id="KW-0472">Membrane</keyword>
<evidence type="ECO:0000256" key="1">
    <source>
        <dbReference type="SAM" id="Phobius"/>
    </source>
</evidence>